<dbReference type="Proteomes" id="UP000019132">
    <property type="component" value="Unassembled WGS sequence"/>
</dbReference>
<proteinExistence type="predicted"/>
<evidence type="ECO:0000313" key="1">
    <source>
        <dbReference type="EnsemblProtists" id="PYU1_T001197"/>
    </source>
</evidence>
<dbReference type="eggNOG" id="ENOG502SVI2">
    <property type="taxonomic scope" value="Eukaryota"/>
</dbReference>
<dbReference type="EnsemblProtists" id="PYU1_T001197">
    <property type="protein sequence ID" value="PYU1_T001197"/>
    <property type="gene ID" value="PYU1_G001197"/>
</dbReference>
<dbReference type="EMBL" id="GL376626">
    <property type="status" value="NOT_ANNOTATED_CDS"/>
    <property type="molecule type" value="Genomic_DNA"/>
</dbReference>
<reference evidence="1" key="3">
    <citation type="submission" date="2015-02" db="UniProtKB">
        <authorList>
            <consortium name="EnsemblProtists"/>
        </authorList>
    </citation>
    <scope>IDENTIFICATION</scope>
    <source>
        <strain evidence="1">DAOM BR144</strain>
    </source>
</reference>
<evidence type="ECO:0000313" key="2">
    <source>
        <dbReference type="Proteomes" id="UP000019132"/>
    </source>
</evidence>
<dbReference type="AlphaFoldDB" id="K3W8A6"/>
<evidence type="ECO:0008006" key="3">
    <source>
        <dbReference type="Google" id="ProtNLM"/>
    </source>
</evidence>
<dbReference type="InParanoid" id="K3W8A6"/>
<dbReference type="OMA" id="THVFERK"/>
<keyword evidence="2" id="KW-1185">Reference proteome</keyword>
<reference evidence="2" key="1">
    <citation type="journal article" date="2010" name="Genome Biol.">
        <title>Genome sequence of the necrotrophic plant pathogen Pythium ultimum reveals original pathogenicity mechanisms and effector repertoire.</title>
        <authorList>
            <person name="Levesque C.A."/>
            <person name="Brouwer H."/>
            <person name="Cano L."/>
            <person name="Hamilton J.P."/>
            <person name="Holt C."/>
            <person name="Huitema E."/>
            <person name="Raffaele S."/>
            <person name="Robideau G.P."/>
            <person name="Thines M."/>
            <person name="Win J."/>
            <person name="Zerillo M.M."/>
            <person name="Beakes G.W."/>
            <person name="Boore J.L."/>
            <person name="Busam D."/>
            <person name="Dumas B."/>
            <person name="Ferriera S."/>
            <person name="Fuerstenberg S.I."/>
            <person name="Gachon C.M."/>
            <person name="Gaulin E."/>
            <person name="Govers F."/>
            <person name="Grenville-Briggs L."/>
            <person name="Horner N."/>
            <person name="Hostetler J."/>
            <person name="Jiang R.H."/>
            <person name="Johnson J."/>
            <person name="Krajaejun T."/>
            <person name="Lin H."/>
            <person name="Meijer H.J."/>
            <person name="Moore B."/>
            <person name="Morris P."/>
            <person name="Phuntmart V."/>
            <person name="Puiu D."/>
            <person name="Shetty J."/>
            <person name="Stajich J.E."/>
            <person name="Tripathy S."/>
            <person name="Wawra S."/>
            <person name="van West P."/>
            <person name="Whitty B.R."/>
            <person name="Coutinho P.M."/>
            <person name="Henrissat B."/>
            <person name="Martin F."/>
            <person name="Thomas P.D."/>
            <person name="Tyler B.M."/>
            <person name="De Vries R.P."/>
            <person name="Kamoun S."/>
            <person name="Yandell M."/>
            <person name="Tisserat N."/>
            <person name="Buell C.R."/>
        </authorList>
    </citation>
    <scope>NUCLEOTIDE SEQUENCE</scope>
    <source>
        <strain evidence="2">DAOM:BR144</strain>
    </source>
</reference>
<dbReference type="HOGENOM" id="CLU_141329_0_0_1"/>
<dbReference type="VEuPathDB" id="FungiDB:PYU1_G001197"/>
<reference evidence="2" key="2">
    <citation type="submission" date="2010-04" db="EMBL/GenBank/DDBJ databases">
        <authorList>
            <person name="Buell R."/>
            <person name="Hamilton J."/>
            <person name="Hostetler J."/>
        </authorList>
    </citation>
    <scope>NUCLEOTIDE SEQUENCE [LARGE SCALE GENOMIC DNA]</scope>
    <source>
        <strain evidence="2">DAOM:BR144</strain>
    </source>
</reference>
<accession>K3W8A6</accession>
<sequence>MQVLTRSVRNVRSAARHVRHMGGHGGSGGHKAHVHMPETAMITNNGTHVFERKGWEYSTVSAFIAAPVILYFGLMNVPETDSEVFARNEAHALRKGSEQFEVVERPTGPIASKYTYERAEIGERPTLA</sequence>
<protein>
    <recommendedName>
        <fullName evidence="3">NADH dehydrogenase [ubiquinone] 1 beta subcomplex subunit 11, mitochondrial</fullName>
    </recommendedName>
</protein>
<name>K3W8A6_GLOUD</name>
<organism evidence="1 2">
    <name type="scientific">Globisporangium ultimum (strain ATCC 200006 / CBS 805.95 / DAOM BR144)</name>
    <name type="common">Pythium ultimum</name>
    <dbReference type="NCBI Taxonomy" id="431595"/>
    <lineage>
        <taxon>Eukaryota</taxon>
        <taxon>Sar</taxon>
        <taxon>Stramenopiles</taxon>
        <taxon>Oomycota</taxon>
        <taxon>Peronosporomycetes</taxon>
        <taxon>Pythiales</taxon>
        <taxon>Pythiaceae</taxon>
        <taxon>Globisporangium</taxon>
    </lineage>
</organism>